<dbReference type="Gene3D" id="3.30.530.20">
    <property type="match status" value="1"/>
</dbReference>
<organism evidence="3 4">
    <name type="scientific">Dyadobacter endophyticus</name>
    <dbReference type="NCBI Taxonomy" id="1749036"/>
    <lineage>
        <taxon>Bacteria</taxon>
        <taxon>Pseudomonadati</taxon>
        <taxon>Bacteroidota</taxon>
        <taxon>Cytophagia</taxon>
        <taxon>Cytophagales</taxon>
        <taxon>Spirosomataceae</taxon>
        <taxon>Dyadobacter</taxon>
    </lineage>
</organism>
<evidence type="ECO:0000313" key="3">
    <source>
        <dbReference type="EMBL" id="GGH25139.1"/>
    </source>
</evidence>
<comment type="similarity">
    <text evidence="1">Belongs to the AHA1 family.</text>
</comment>
<accession>A0ABQ1YI38</accession>
<feature type="domain" description="Activator of Hsp90 ATPase homologue 1/2-like C-terminal" evidence="2">
    <location>
        <begin position="16"/>
        <end position="136"/>
    </location>
</feature>
<evidence type="ECO:0000313" key="4">
    <source>
        <dbReference type="Proteomes" id="UP000600214"/>
    </source>
</evidence>
<evidence type="ECO:0000256" key="1">
    <source>
        <dbReference type="ARBA" id="ARBA00006817"/>
    </source>
</evidence>
<reference evidence="4" key="1">
    <citation type="journal article" date="2019" name="Int. J. Syst. Evol. Microbiol.">
        <title>The Global Catalogue of Microorganisms (GCM) 10K type strain sequencing project: providing services to taxonomists for standard genome sequencing and annotation.</title>
        <authorList>
            <consortium name="The Broad Institute Genomics Platform"/>
            <consortium name="The Broad Institute Genome Sequencing Center for Infectious Disease"/>
            <person name="Wu L."/>
            <person name="Ma J."/>
        </authorList>
    </citation>
    <scope>NUCLEOTIDE SEQUENCE [LARGE SCALE GENOMIC DNA]</scope>
    <source>
        <strain evidence="4">CGMCC 1.15288</strain>
    </source>
</reference>
<dbReference type="RefSeq" id="WP_188929096.1">
    <property type="nucleotide sequence ID" value="NZ_BMIA01000001.1"/>
</dbReference>
<protein>
    <recommendedName>
        <fullName evidence="2">Activator of Hsp90 ATPase homologue 1/2-like C-terminal domain-containing protein</fullName>
    </recommendedName>
</protein>
<dbReference type="Pfam" id="PF08327">
    <property type="entry name" value="AHSA1"/>
    <property type="match status" value="1"/>
</dbReference>
<proteinExistence type="inferred from homology"/>
<keyword evidence="4" id="KW-1185">Reference proteome</keyword>
<gene>
    <name evidence="3" type="ORF">GCM10007423_09140</name>
</gene>
<sequence length="148" mass="17046">MKTSDFTVTLLVDQSPKEVIEAVSNPQDWWSGEVTGSALQLNDEFSYRYKDLHYSRQRVVELVPERKVVWMVTESELFYVEDRHEWTGTSISFEVTPQDNKTEIRFSHLGLTPAVECFDSCSTTWSRLIKESLHSLITTGRGQQLVLA</sequence>
<dbReference type="CDD" id="cd07814">
    <property type="entry name" value="SRPBCC_CalC_Aha1-like"/>
    <property type="match status" value="1"/>
</dbReference>
<dbReference type="InterPro" id="IPR013538">
    <property type="entry name" value="ASHA1/2-like_C"/>
</dbReference>
<name>A0ABQ1YI38_9BACT</name>
<dbReference type="Proteomes" id="UP000600214">
    <property type="component" value="Unassembled WGS sequence"/>
</dbReference>
<evidence type="ECO:0000259" key="2">
    <source>
        <dbReference type="Pfam" id="PF08327"/>
    </source>
</evidence>
<dbReference type="EMBL" id="BMIA01000001">
    <property type="protein sequence ID" value="GGH25139.1"/>
    <property type="molecule type" value="Genomic_DNA"/>
</dbReference>
<comment type="caution">
    <text evidence="3">The sequence shown here is derived from an EMBL/GenBank/DDBJ whole genome shotgun (WGS) entry which is preliminary data.</text>
</comment>
<dbReference type="InterPro" id="IPR023393">
    <property type="entry name" value="START-like_dom_sf"/>
</dbReference>
<dbReference type="SUPFAM" id="SSF55961">
    <property type="entry name" value="Bet v1-like"/>
    <property type="match status" value="1"/>
</dbReference>